<name>A0AA88DZ32_FICCA</name>
<keyword evidence="2" id="KW-1185">Reference proteome</keyword>
<dbReference type="Proteomes" id="UP001187192">
    <property type="component" value="Unassembled WGS sequence"/>
</dbReference>
<comment type="caution">
    <text evidence="1">The sequence shown here is derived from an EMBL/GenBank/DDBJ whole genome shotgun (WGS) entry which is preliminary data.</text>
</comment>
<protein>
    <submittedName>
        <fullName evidence="1">Uncharacterized protein</fullName>
    </submittedName>
</protein>
<sequence>MLRLQNLDNIMEMSMMSWTFSSLSVVSGTGVDSDCYVAWEGGLGMYQLTLHMVLSSRIGLGSPSRQEHHCQLFRDSEPSPAPAGGALLLVGLVHQGVIRVF</sequence>
<evidence type="ECO:0000313" key="1">
    <source>
        <dbReference type="EMBL" id="GMN64526.1"/>
    </source>
</evidence>
<accession>A0AA88DZ32</accession>
<organism evidence="1 2">
    <name type="scientific">Ficus carica</name>
    <name type="common">Common fig</name>
    <dbReference type="NCBI Taxonomy" id="3494"/>
    <lineage>
        <taxon>Eukaryota</taxon>
        <taxon>Viridiplantae</taxon>
        <taxon>Streptophyta</taxon>
        <taxon>Embryophyta</taxon>
        <taxon>Tracheophyta</taxon>
        <taxon>Spermatophyta</taxon>
        <taxon>Magnoliopsida</taxon>
        <taxon>eudicotyledons</taxon>
        <taxon>Gunneridae</taxon>
        <taxon>Pentapetalae</taxon>
        <taxon>rosids</taxon>
        <taxon>fabids</taxon>
        <taxon>Rosales</taxon>
        <taxon>Moraceae</taxon>
        <taxon>Ficeae</taxon>
        <taxon>Ficus</taxon>
    </lineage>
</organism>
<reference evidence="1" key="1">
    <citation type="submission" date="2023-07" db="EMBL/GenBank/DDBJ databases">
        <title>draft genome sequence of fig (Ficus carica).</title>
        <authorList>
            <person name="Takahashi T."/>
            <person name="Nishimura K."/>
        </authorList>
    </citation>
    <scope>NUCLEOTIDE SEQUENCE</scope>
</reference>
<dbReference type="EMBL" id="BTGU01000184">
    <property type="protein sequence ID" value="GMN64526.1"/>
    <property type="molecule type" value="Genomic_DNA"/>
</dbReference>
<dbReference type="AlphaFoldDB" id="A0AA88DZ32"/>
<gene>
    <name evidence="1" type="ORF">TIFTF001_033606</name>
</gene>
<evidence type="ECO:0000313" key="2">
    <source>
        <dbReference type="Proteomes" id="UP001187192"/>
    </source>
</evidence>
<proteinExistence type="predicted"/>